<feature type="region of interest" description="Disordered" evidence="2">
    <location>
        <begin position="405"/>
        <end position="432"/>
    </location>
</feature>
<keyword evidence="3" id="KW-0396">Initiation factor</keyword>
<dbReference type="EMBL" id="KZ993228">
    <property type="protein sequence ID" value="RKP05186.1"/>
    <property type="molecule type" value="Genomic_DNA"/>
</dbReference>
<feature type="compositionally biased region" description="Acidic residues" evidence="2">
    <location>
        <begin position="465"/>
        <end position="492"/>
    </location>
</feature>
<comment type="similarity">
    <text evidence="1">Belongs to the RRN3 family.</text>
</comment>
<name>A0A4P9XHT7_9FUNG</name>
<feature type="region of interest" description="Disordered" evidence="2">
    <location>
        <begin position="462"/>
        <end position="506"/>
    </location>
</feature>
<dbReference type="Proteomes" id="UP000271241">
    <property type="component" value="Unassembled WGS sequence"/>
</dbReference>
<proteinExistence type="inferred from homology"/>
<evidence type="ECO:0000313" key="4">
    <source>
        <dbReference type="Proteomes" id="UP000271241"/>
    </source>
</evidence>
<dbReference type="GO" id="GO:0001181">
    <property type="term" value="F:RNA polymerase I general transcription initiation factor activity"/>
    <property type="evidence" value="ECO:0007669"/>
    <property type="project" value="InterPro"/>
</dbReference>
<evidence type="ECO:0000256" key="1">
    <source>
        <dbReference type="ARBA" id="ARBA00010098"/>
    </source>
</evidence>
<feature type="region of interest" description="Disordered" evidence="2">
    <location>
        <begin position="82"/>
        <end position="133"/>
    </location>
</feature>
<dbReference type="GO" id="GO:0001042">
    <property type="term" value="F:RNA polymerase I core binding"/>
    <property type="evidence" value="ECO:0007669"/>
    <property type="project" value="TreeGrafter"/>
</dbReference>
<reference evidence="4" key="1">
    <citation type="journal article" date="2018" name="Nat. Microbiol.">
        <title>Leveraging single-cell genomics to expand the fungal tree of life.</title>
        <authorList>
            <person name="Ahrendt S.R."/>
            <person name="Quandt C.A."/>
            <person name="Ciobanu D."/>
            <person name="Clum A."/>
            <person name="Salamov A."/>
            <person name="Andreopoulos B."/>
            <person name="Cheng J.F."/>
            <person name="Woyke T."/>
            <person name="Pelin A."/>
            <person name="Henrissat B."/>
            <person name="Reynolds N.K."/>
            <person name="Benny G.L."/>
            <person name="Smith M.E."/>
            <person name="James T.Y."/>
            <person name="Grigoriev I.V."/>
        </authorList>
    </citation>
    <scope>NUCLEOTIDE SEQUENCE [LARGE SCALE GENOMIC DNA]</scope>
    <source>
        <strain evidence="4">RSA 1356</strain>
    </source>
</reference>
<dbReference type="GO" id="GO:0006361">
    <property type="term" value="P:transcription initiation at RNA polymerase I promoter"/>
    <property type="evidence" value="ECO:0007669"/>
    <property type="project" value="InterPro"/>
</dbReference>
<dbReference type="InterPro" id="IPR007991">
    <property type="entry name" value="RNA_pol_I_trans_ini_fac_RRN3"/>
</dbReference>
<protein>
    <submittedName>
        <fullName evidence="3">RNA polymerase I-specific transcription initiation factor RRN3</fullName>
    </submittedName>
</protein>
<gene>
    <name evidence="3" type="ORF">THASP1DRAFT_20104</name>
</gene>
<organism evidence="3 4">
    <name type="scientific">Thamnocephalis sphaerospora</name>
    <dbReference type="NCBI Taxonomy" id="78915"/>
    <lineage>
        <taxon>Eukaryota</taxon>
        <taxon>Fungi</taxon>
        <taxon>Fungi incertae sedis</taxon>
        <taxon>Zoopagomycota</taxon>
        <taxon>Zoopagomycotina</taxon>
        <taxon>Zoopagomycetes</taxon>
        <taxon>Zoopagales</taxon>
        <taxon>Sigmoideomycetaceae</taxon>
        <taxon>Thamnocephalis</taxon>
    </lineage>
</organism>
<dbReference type="AlphaFoldDB" id="A0A4P9XHT7"/>
<feature type="compositionally biased region" description="Low complexity" evidence="2">
    <location>
        <begin position="409"/>
        <end position="432"/>
    </location>
</feature>
<dbReference type="PANTHER" id="PTHR12790:SF0">
    <property type="entry name" value="RNA POLYMERASE I-SPECIFIC TRANSCRIPTION INITIATION FACTOR RRN3-RELATED"/>
    <property type="match status" value="1"/>
</dbReference>
<dbReference type="STRING" id="78915.A0A4P9XHT7"/>
<feature type="non-terminal residue" evidence="3">
    <location>
        <position position="1"/>
    </location>
</feature>
<accession>A0A4P9XHT7</accession>
<dbReference type="GO" id="GO:0003743">
    <property type="term" value="F:translation initiation factor activity"/>
    <property type="evidence" value="ECO:0007669"/>
    <property type="project" value="UniProtKB-KW"/>
</dbReference>
<dbReference type="PANTHER" id="PTHR12790">
    <property type="entry name" value="TRANSCRIPTION INITIATION FACTOR IA RRN3"/>
    <property type="match status" value="1"/>
</dbReference>
<sequence length="551" mass="61331">HNRVHHALYRILELIPTSALKLAKVLGEGFPYKRENTRVQTTYLRNVLRALEYAPMLRESVMQIIIDRILQIDVEIQVELDELEEEEEEEEDDNANEEDDDDDDGTDASEDSASDSDGYETEEDPEQPTEEPAEATLAEIRGLTDKLDSMLQLVFEHLSSRRTRHPPAAVDDFYLLLDVFDRSVLSTFKSRYTQFLLFHQAAVGSELTDVFLGHLTGKLCDPAQPTVTRLAAASYVASYVARAAYLSKQTVRNMMAVLVGWAHLYVDQNEANCSWPDPERYSVFYAAVQAILYIFCFRWRDLRMDMDEGLESSSAAAIDPTGAASSVDGSVTAIIDQQEWCTGLAGLQRIITSRFNPLKASCSERKGRVCSSSVVRQFARLTNRLNFLYVYTIIERNKRLYLPQRSQNSAGGSSGTATLTTGATGTGGSDSVASVTQSLDSFFPFDPYRLPRSGPYVTPFYKEWEADEDEDEDGGYEDDDEEDDDEDVDEDALTSAQQAVGLPGAATAVDAAIGDEDENEEALNEGMLAMSISPQNNMLDAQRQALLFAND</sequence>
<dbReference type="GO" id="GO:0005634">
    <property type="term" value="C:nucleus"/>
    <property type="evidence" value="ECO:0007669"/>
    <property type="project" value="TreeGrafter"/>
</dbReference>
<evidence type="ECO:0000313" key="3">
    <source>
        <dbReference type="EMBL" id="RKP05186.1"/>
    </source>
</evidence>
<keyword evidence="4" id="KW-1185">Reference proteome</keyword>
<evidence type="ECO:0000256" key="2">
    <source>
        <dbReference type="SAM" id="MobiDB-lite"/>
    </source>
</evidence>
<keyword evidence="3" id="KW-0648">Protein biosynthesis</keyword>
<dbReference type="OrthoDB" id="26970at2759"/>
<dbReference type="Pfam" id="PF05327">
    <property type="entry name" value="RRN3"/>
    <property type="match status" value="1"/>
</dbReference>